<organism evidence="4 5">
    <name type="scientific">Chloebia gouldiae</name>
    <name type="common">Gouldian finch</name>
    <name type="synonym">Erythrura gouldiae</name>
    <dbReference type="NCBI Taxonomy" id="44316"/>
    <lineage>
        <taxon>Eukaryota</taxon>
        <taxon>Metazoa</taxon>
        <taxon>Chordata</taxon>
        <taxon>Craniata</taxon>
        <taxon>Vertebrata</taxon>
        <taxon>Euteleostomi</taxon>
        <taxon>Archelosauria</taxon>
        <taxon>Archosauria</taxon>
        <taxon>Dinosauria</taxon>
        <taxon>Saurischia</taxon>
        <taxon>Theropoda</taxon>
        <taxon>Coelurosauria</taxon>
        <taxon>Aves</taxon>
        <taxon>Neognathae</taxon>
        <taxon>Neoaves</taxon>
        <taxon>Telluraves</taxon>
        <taxon>Australaves</taxon>
        <taxon>Passeriformes</taxon>
        <taxon>Passeroidea</taxon>
        <taxon>Passeridae</taxon>
        <taxon>Chloebia</taxon>
    </lineage>
</organism>
<evidence type="ECO:0000256" key="2">
    <source>
        <dbReference type="ARBA" id="ARBA00012180"/>
    </source>
</evidence>
<gene>
    <name evidence="4" type="ORF">DV515_00019022</name>
</gene>
<evidence type="ECO:0000313" key="4">
    <source>
        <dbReference type="EMBL" id="RLV62713.1"/>
    </source>
</evidence>
<comment type="caution">
    <text evidence="4">The sequence shown here is derived from an EMBL/GenBank/DDBJ whole genome shotgun (WGS) entry which is preliminary data.</text>
</comment>
<feature type="domain" description="Reverse transcriptase" evidence="3">
    <location>
        <begin position="1"/>
        <end position="155"/>
    </location>
</feature>
<dbReference type="AlphaFoldDB" id="A0A3L8Q6E0"/>
<dbReference type="SUPFAM" id="SSF56672">
    <property type="entry name" value="DNA/RNA polymerases"/>
    <property type="match status" value="1"/>
</dbReference>
<dbReference type="Pfam" id="PF00078">
    <property type="entry name" value="RVT_1"/>
    <property type="match status" value="1"/>
</dbReference>
<evidence type="ECO:0000256" key="1">
    <source>
        <dbReference type="ARBA" id="ARBA00010879"/>
    </source>
</evidence>
<comment type="similarity">
    <text evidence="1">Belongs to the beta type-B retroviral polymerase family. HERV class-II K(HML-2) pol subfamily.</text>
</comment>
<dbReference type="EC" id="3.1.26.4" evidence="2"/>
<sequence>MDIYPVVANPYTLLTSVKETYKWFTVIDLKDAFFCIPLGKESRNLFAFEGENPGNGRKTQLTWTRLRQGFKNSPTLFRNQLAKELETWTARGQVLREQYLLLQYVDNILIATEEKTTCIKVTIEILNSLGMEGYNVSKEKAQIAQQTVIYLGCEISQGQQKLGTNCIQAIHAIPEPQNLHELRIFLGMTGWCRLWIMDYGLIAKPLYEAQKMQPFTWGKPQEEAFLKLKEALITAPALGLPDLSKDFQLFVHERLCLALGVLTQCLGSWNKLERLGYFS</sequence>
<name>A0A3L8Q6E0_CHLGU</name>
<dbReference type="PANTHER" id="PTHR33064">
    <property type="entry name" value="POL PROTEIN"/>
    <property type="match status" value="1"/>
</dbReference>
<accession>A0A3L8Q6E0</accession>
<dbReference type="PANTHER" id="PTHR33064:SF36">
    <property type="entry name" value="CCHC-TYPE DOMAIN-CONTAINING PROTEIN"/>
    <property type="match status" value="1"/>
</dbReference>
<reference evidence="4 5" key="1">
    <citation type="journal article" date="2018" name="Proc. R. Soc. B">
        <title>A non-coding region near Follistatin controls head colour polymorphism in the Gouldian finch.</title>
        <authorList>
            <person name="Toomey M.B."/>
            <person name="Marques C.I."/>
            <person name="Andrade P."/>
            <person name="Araujo P.M."/>
            <person name="Sabatino S."/>
            <person name="Gazda M.A."/>
            <person name="Afonso S."/>
            <person name="Lopes R.J."/>
            <person name="Corbo J.C."/>
            <person name="Carneiro M."/>
        </authorList>
    </citation>
    <scope>NUCLEOTIDE SEQUENCE [LARGE SCALE GENOMIC DNA]</scope>
    <source>
        <strain evidence="4">Red01</strain>
        <tissue evidence="4">Muscle</tissue>
    </source>
</reference>
<dbReference type="EMBL" id="QUSF01005606">
    <property type="protein sequence ID" value="RLV62713.1"/>
    <property type="molecule type" value="Genomic_DNA"/>
</dbReference>
<dbReference type="OrthoDB" id="9950135at2759"/>
<dbReference type="InterPro" id="IPR000477">
    <property type="entry name" value="RT_dom"/>
</dbReference>
<evidence type="ECO:0000313" key="5">
    <source>
        <dbReference type="Proteomes" id="UP000276834"/>
    </source>
</evidence>
<dbReference type="GO" id="GO:0004523">
    <property type="term" value="F:RNA-DNA hybrid ribonuclease activity"/>
    <property type="evidence" value="ECO:0007669"/>
    <property type="project" value="UniProtKB-EC"/>
</dbReference>
<dbReference type="InterPro" id="IPR051320">
    <property type="entry name" value="Viral_Replic_Matur_Polypro"/>
</dbReference>
<proteinExistence type="inferred from homology"/>
<protein>
    <recommendedName>
        <fullName evidence="2">ribonuclease H</fullName>
        <ecNumber evidence="2">3.1.26.4</ecNumber>
    </recommendedName>
</protein>
<dbReference type="FunFam" id="3.30.70.270:FF:000020">
    <property type="entry name" value="Transposon Tf2-6 polyprotein-like Protein"/>
    <property type="match status" value="1"/>
</dbReference>
<dbReference type="Gene3D" id="3.10.20.370">
    <property type="match status" value="1"/>
</dbReference>
<keyword evidence="5" id="KW-1185">Reference proteome</keyword>
<dbReference type="InterPro" id="IPR043502">
    <property type="entry name" value="DNA/RNA_pol_sf"/>
</dbReference>
<dbReference type="Gene3D" id="3.30.70.270">
    <property type="match status" value="2"/>
</dbReference>
<dbReference type="PROSITE" id="PS50878">
    <property type="entry name" value="RT_POL"/>
    <property type="match status" value="1"/>
</dbReference>
<dbReference type="Proteomes" id="UP000276834">
    <property type="component" value="Unassembled WGS sequence"/>
</dbReference>
<evidence type="ECO:0000259" key="3">
    <source>
        <dbReference type="PROSITE" id="PS50878"/>
    </source>
</evidence>
<dbReference type="InterPro" id="IPR043128">
    <property type="entry name" value="Rev_trsase/Diguanyl_cyclase"/>
</dbReference>